<evidence type="ECO:0000313" key="3">
    <source>
        <dbReference type="Proteomes" id="UP001358586"/>
    </source>
</evidence>
<reference evidence="2 3" key="1">
    <citation type="submission" date="2023-03" db="EMBL/GenBank/DDBJ databases">
        <title>WGS of Gossypium arboreum.</title>
        <authorList>
            <person name="Yu D."/>
        </authorList>
    </citation>
    <scope>NUCLEOTIDE SEQUENCE [LARGE SCALE GENOMIC DNA]</scope>
    <source>
        <tissue evidence="2">Leaf</tissue>
    </source>
</reference>
<name>A0ABR0Q6W0_GOSAR</name>
<keyword evidence="3" id="KW-1185">Reference proteome</keyword>
<gene>
    <name evidence="2" type="ORF">PVK06_010299</name>
</gene>
<dbReference type="PANTHER" id="PTHR47074">
    <property type="entry name" value="BNAC02G40300D PROTEIN"/>
    <property type="match status" value="1"/>
</dbReference>
<dbReference type="EMBL" id="JARKNE010000004">
    <property type="protein sequence ID" value="KAK5834623.1"/>
    <property type="molecule type" value="Genomic_DNA"/>
</dbReference>
<sequence>MGECTYPSGDVVDVFVAEARVCKRVMLFTSEIGFKRLLLEGDSLSIFKKLNLEGENRSIIRPIIYNIRILERHFEEVSYCFVPRAVNRATHTLALEGCRRQLSCF</sequence>
<dbReference type="InterPro" id="IPR002156">
    <property type="entry name" value="RNaseH_domain"/>
</dbReference>
<protein>
    <recommendedName>
        <fullName evidence="1">RNase H type-1 domain-containing protein</fullName>
    </recommendedName>
</protein>
<dbReference type="Proteomes" id="UP001358586">
    <property type="component" value="Chromosome 4"/>
</dbReference>
<evidence type="ECO:0000313" key="2">
    <source>
        <dbReference type="EMBL" id="KAK5834623.1"/>
    </source>
</evidence>
<dbReference type="Pfam" id="PF13456">
    <property type="entry name" value="RVT_3"/>
    <property type="match status" value="1"/>
</dbReference>
<dbReference type="PANTHER" id="PTHR47074:SF61">
    <property type="entry name" value="RNASE H TYPE-1 DOMAIN-CONTAINING PROTEIN"/>
    <property type="match status" value="1"/>
</dbReference>
<evidence type="ECO:0000259" key="1">
    <source>
        <dbReference type="Pfam" id="PF13456"/>
    </source>
</evidence>
<dbReference type="Gene3D" id="3.30.420.10">
    <property type="entry name" value="Ribonuclease H-like superfamily/Ribonuclease H"/>
    <property type="match status" value="1"/>
</dbReference>
<organism evidence="2 3">
    <name type="scientific">Gossypium arboreum</name>
    <name type="common">Tree cotton</name>
    <name type="synonym">Gossypium nanking</name>
    <dbReference type="NCBI Taxonomy" id="29729"/>
    <lineage>
        <taxon>Eukaryota</taxon>
        <taxon>Viridiplantae</taxon>
        <taxon>Streptophyta</taxon>
        <taxon>Embryophyta</taxon>
        <taxon>Tracheophyta</taxon>
        <taxon>Spermatophyta</taxon>
        <taxon>Magnoliopsida</taxon>
        <taxon>eudicotyledons</taxon>
        <taxon>Gunneridae</taxon>
        <taxon>Pentapetalae</taxon>
        <taxon>rosids</taxon>
        <taxon>malvids</taxon>
        <taxon>Malvales</taxon>
        <taxon>Malvaceae</taxon>
        <taxon>Malvoideae</taxon>
        <taxon>Gossypium</taxon>
    </lineage>
</organism>
<dbReference type="CDD" id="cd06222">
    <property type="entry name" value="RNase_H_like"/>
    <property type="match status" value="1"/>
</dbReference>
<feature type="domain" description="RNase H type-1" evidence="1">
    <location>
        <begin position="9"/>
        <end position="94"/>
    </location>
</feature>
<dbReference type="InterPro" id="IPR036397">
    <property type="entry name" value="RNaseH_sf"/>
</dbReference>
<accession>A0ABR0Q6W0</accession>
<dbReference type="InterPro" id="IPR052929">
    <property type="entry name" value="RNase_H-like_EbsB-rel"/>
</dbReference>
<comment type="caution">
    <text evidence="2">The sequence shown here is derived from an EMBL/GenBank/DDBJ whole genome shotgun (WGS) entry which is preliminary data.</text>
</comment>
<dbReference type="InterPro" id="IPR044730">
    <property type="entry name" value="RNase_H-like_dom_plant"/>
</dbReference>
<proteinExistence type="predicted"/>